<keyword evidence="2" id="KW-1185">Reference proteome</keyword>
<evidence type="ECO:0000313" key="2">
    <source>
        <dbReference type="Proteomes" id="UP001207468"/>
    </source>
</evidence>
<proteinExistence type="predicted"/>
<comment type="caution">
    <text evidence="1">The sequence shown here is derived from an EMBL/GenBank/DDBJ whole genome shotgun (WGS) entry which is preliminary data.</text>
</comment>
<accession>A0ACC0U3K8</accession>
<dbReference type="Proteomes" id="UP001207468">
    <property type="component" value="Unassembled WGS sequence"/>
</dbReference>
<sequence length="608" mass="67859">MTSDLSLSLISLSLTEGICQRLNSGDKDDESLWNSKPTLQFLSIKKVVASNNAGAPGNSNSVIDRYRIIISDGLHFLQAMLATQLNFLVEEDRVGKNTVAVIENMSCQHIMDKRLVILLGLKVLQRDVPKIGNPSPLNIPPPQPASAPGPAAPVSSSAAAAPQLESRPAMNRANPIYPIVALTPYQNNWRIKVRVVQKSDIRHYSNQRGEGRLFSVTLMDDSGEIKGTAWNTMVDELFERLQENRVYFVSKARVNLAKKKFSTVSNDYELSLDRGTEIEECHDVDVPVIRYNFVDLQGLQGLEKDAVCDVLVVVKDVGDLAEIMTRNNKMTQKRDLTVVDNTKFSSRLTLWGKQAEQFNSSSDSVIAFKGVRVSEYNGLSLSLLSSGSMAVDPDIPEAHALKGWFIDGGAKTSFQSHTQAGLSSGAGGPINRNEMRTILDVKEAQLGMSDKPDFFSMRATIMHIKTDNIMYPACPTPQCNKKVMETHDGWRCEKCDRSHEKPEYRYIISMAVGDYTSQIWLSGFNDIGNTLFGMTGNELRRLQEENEAKANYIMLNATCQPYNFTCRASQHSFNEQNRVRYGIQKMLPLDYRIEAQALADLLRSPWAQ</sequence>
<gene>
    <name evidence="1" type="ORF">F5148DRAFT_1217910</name>
</gene>
<evidence type="ECO:0000313" key="1">
    <source>
        <dbReference type="EMBL" id="KAI9460036.1"/>
    </source>
</evidence>
<reference evidence="1" key="1">
    <citation type="submission" date="2021-03" db="EMBL/GenBank/DDBJ databases">
        <title>Evolutionary priming and transition to the ectomycorrhizal habit in an iconic lineage of mushroom-forming fungi: is preadaptation a requirement?</title>
        <authorList>
            <consortium name="DOE Joint Genome Institute"/>
            <person name="Looney B.P."/>
            <person name="Miyauchi S."/>
            <person name="Morin E."/>
            <person name="Drula E."/>
            <person name="Courty P.E."/>
            <person name="Chicoki N."/>
            <person name="Fauchery L."/>
            <person name="Kohler A."/>
            <person name="Kuo A."/>
            <person name="LaButti K."/>
            <person name="Pangilinan J."/>
            <person name="Lipzen A."/>
            <person name="Riley R."/>
            <person name="Andreopoulos W."/>
            <person name="He G."/>
            <person name="Johnson J."/>
            <person name="Barry K.W."/>
            <person name="Grigoriev I.V."/>
            <person name="Nagy L."/>
            <person name="Hibbett D."/>
            <person name="Henrissat B."/>
            <person name="Matheny P.B."/>
            <person name="Labbe J."/>
            <person name="Martin A.F."/>
        </authorList>
    </citation>
    <scope>NUCLEOTIDE SEQUENCE</scope>
    <source>
        <strain evidence="1">BPL698</strain>
    </source>
</reference>
<dbReference type="EMBL" id="JAGFNK010000192">
    <property type="protein sequence ID" value="KAI9460036.1"/>
    <property type="molecule type" value="Genomic_DNA"/>
</dbReference>
<protein>
    <submittedName>
        <fullName evidence="1">Replication factor-a protein</fullName>
    </submittedName>
</protein>
<organism evidence="1 2">
    <name type="scientific">Russula earlei</name>
    <dbReference type="NCBI Taxonomy" id="71964"/>
    <lineage>
        <taxon>Eukaryota</taxon>
        <taxon>Fungi</taxon>
        <taxon>Dikarya</taxon>
        <taxon>Basidiomycota</taxon>
        <taxon>Agaricomycotina</taxon>
        <taxon>Agaricomycetes</taxon>
        <taxon>Russulales</taxon>
        <taxon>Russulaceae</taxon>
        <taxon>Russula</taxon>
    </lineage>
</organism>
<name>A0ACC0U3K8_9AGAM</name>